<dbReference type="Proteomes" id="UP001331515">
    <property type="component" value="Unassembled WGS sequence"/>
</dbReference>
<accession>A0AAN8CLN2</accession>
<reference evidence="1 2" key="1">
    <citation type="journal article" date="2023" name="Mol. Biol. Evol.">
        <title>Genomics of Secondarily Temperate Adaptation in the Only Non-Antarctic Icefish.</title>
        <authorList>
            <person name="Rivera-Colon A.G."/>
            <person name="Rayamajhi N."/>
            <person name="Minhas B.F."/>
            <person name="Madrigal G."/>
            <person name="Bilyk K.T."/>
            <person name="Yoon V."/>
            <person name="Hune M."/>
            <person name="Gregory S."/>
            <person name="Cheng C.H.C."/>
            <person name="Catchen J.M."/>
        </authorList>
    </citation>
    <scope>NUCLEOTIDE SEQUENCE [LARGE SCALE GENOMIC DNA]</scope>
    <source>
        <tissue evidence="1">White muscle</tissue>
    </source>
</reference>
<protein>
    <submittedName>
        <fullName evidence="1">Uncharacterized protein</fullName>
    </submittedName>
</protein>
<dbReference type="EMBL" id="JAURVH010001530">
    <property type="protein sequence ID" value="KAK5906085.1"/>
    <property type="molecule type" value="Genomic_DNA"/>
</dbReference>
<comment type="caution">
    <text evidence="1">The sequence shown here is derived from an EMBL/GenBank/DDBJ whole genome shotgun (WGS) entry which is preliminary data.</text>
</comment>
<evidence type="ECO:0000313" key="2">
    <source>
        <dbReference type="Proteomes" id="UP001331515"/>
    </source>
</evidence>
<sequence>MSVPVSVYQQLLFLPPPIRTPSLPSTPPLPPLLPDSPKCCVLSPSLHTEKEVGTGPWSTAATTSIASEG</sequence>
<name>A0AAN8CLN2_CHAGU</name>
<dbReference type="AlphaFoldDB" id="A0AAN8CLN2"/>
<organism evidence="1 2">
    <name type="scientific">Champsocephalus gunnari</name>
    <name type="common">Mackerel icefish</name>
    <dbReference type="NCBI Taxonomy" id="52237"/>
    <lineage>
        <taxon>Eukaryota</taxon>
        <taxon>Metazoa</taxon>
        <taxon>Chordata</taxon>
        <taxon>Craniata</taxon>
        <taxon>Vertebrata</taxon>
        <taxon>Euteleostomi</taxon>
        <taxon>Actinopterygii</taxon>
        <taxon>Neopterygii</taxon>
        <taxon>Teleostei</taxon>
        <taxon>Neoteleostei</taxon>
        <taxon>Acanthomorphata</taxon>
        <taxon>Eupercaria</taxon>
        <taxon>Perciformes</taxon>
        <taxon>Notothenioidei</taxon>
        <taxon>Channichthyidae</taxon>
        <taxon>Champsocephalus</taxon>
    </lineage>
</organism>
<keyword evidence="2" id="KW-1185">Reference proteome</keyword>
<proteinExistence type="predicted"/>
<evidence type="ECO:0000313" key="1">
    <source>
        <dbReference type="EMBL" id="KAK5906085.1"/>
    </source>
</evidence>
<gene>
    <name evidence="1" type="ORF">CgunFtcFv8_001980</name>
</gene>